<name>A0ABN2PBQ6_9MICC</name>
<feature type="region of interest" description="Disordered" evidence="5">
    <location>
        <begin position="594"/>
        <end position="628"/>
    </location>
</feature>
<feature type="region of interest" description="Disordered" evidence="5">
    <location>
        <begin position="226"/>
        <end position="245"/>
    </location>
</feature>
<evidence type="ECO:0000256" key="1">
    <source>
        <dbReference type="ARBA" id="ARBA00006930"/>
    </source>
</evidence>
<feature type="region of interest" description="Disordered" evidence="5">
    <location>
        <begin position="665"/>
        <end position="686"/>
    </location>
</feature>
<protein>
    <recommendedName>
        <fullName evidence="3">Nuclease SbcCD subunit C</fullName>
    </recommendedName>
</protein>
<feature type="coiled-coil region" evidence="4">
    <location>
        <begin position="391"/>
        <end position="456"/>
    </location>
</feature>
<comment type="caution">
    <text evidence="7">The sequence shown here is derived from an EMBL/GenBank/DDBJ whole genome shotgun (WGS) entry which is preliminary data.</text>
</comment>
<comment type="subunit">
    <text evidence="2">Heterodimer of SbcC and SbcD.</text>
</comment>
<dbReference type="SUPFAM" id="SSF52540">
    <property type="entry name" value="P-loop containing nucleoside triphosphate hydrolases"/>
    <property type="match status" value="1"/>
</dbReference>
<evidence type="ECO:0000256" key="2">
    <source>
        <dbReference type="ARBA" id="ARBA00011322"/>
    </source>
</evidence>
<evidence type="ECO:0000259" key="6">
    <source>
        <dbReference type="Pfam" id="PF13476"/>
    </source>
</evidence>
<dbReference type="Pfam" id="PF13558">
    <property type="entry name" value="SbcC_Walker_B"/>
    <property type="match status" value="1"/>
</dbReference>
<evidence type="ECO:0000313" key="7">
    <source>
        <dbReference type="EMBL" id="GAA1914909.1"/>
    </source>
</evidence>
<dbReference type="Proteomes" id="UP001500784">
    <property type="component" value="Unassembled WGS sequence"/>
</dbReference>
<dbReference type="Pfam" id="PF13476">
    <property type="entry name" value="AAA_23"/>
    <property type="match status" value="1"/>
</dbReference>
<feature type="domain" description="Rad50/SbcC-type AAA" evidence="6">
    <location>
        <begin position="1"/>
        <end position="200"/>
    </location>
</feature>
<dbReference type="PANTHER" id="PTHR32114:SF2">
    <property type="entry name" value="ABC TRANSPORTER ABCH.3"/>
    <property type="match status" value="1"/>
</dbReference>
<keyword evidence="4" id="KW-0175">Coiled coil</keyword>
<dbReference type="InterPro" id="IPR038729">
    <property type="entry name" value="Rad50/SbcC_AAA"/>
</dbReference>
<proteinExistence type="inferred from homology"/>
<dbReference type="Gene3D" id="3.40.50.300">
    <property type="entry name" value="P-loop containing nucleotide triphosphate hydrolases"/>
    <property type="match status" value="2"/>
</dbReference>
<dbReference type="PANTHER" id="PTHR32114">
    <property type="entry name" value="ABC TRANSPORTER ABCH.3"/>
    <property type="match status" value="1"/>
</dbReference>
<evidence type="ECO:0000256" key="5">
    <source>
        <dbReference type="SAM" id="MobiDB-lite"/>
    </source>
</evidence>
<feature type="compositionally biased region" description="Basic and acidic residues" evidence="5">
    <location>
        <begin position="607"/>
        <end position="622"/>
    </location>
</feature>
<evidence type="ECO:0000313" key="8">
    <source>
        <dbReference type="Proteomes" id="UP001500784"/>
    </source>
</evidence>
<feature type="coiled-coil region" evidence="4">
    <location>
        <begin position="821"/>
        <end position="848"/>
    </location>
</feature>
<keyword evidence="8" id="KW-1185">Reference proteome</keyword>
<feature type="compositionally biased region" description="Low complexity" evidence="5">
    <location>
        <begin position="226"/>
        <end position="240"/>
    </location>
</feature>
<organism evidence="7 8">
    <name type="scientific">Arthrobacter gandavensis</name>
    <dbReference type="NCBI Taxonomy" id="169960"/>
    <lineage>
        <taxon>Bacteria</taxon>
        <taxon>Bacillati</taxon>
        <taxon>Actinomycetota</taxon>
        <taxon>Actinomycetes</taxon>
        <taxon>Micrococcales</taxon>
        <taxon>Micrococcaceae</taxon>
        <taxon>Arthrobacter</taxon>
    </lineage>
</organism>
<sequence>MQAFGPFAGREHIDFDELGAQGLFLLNGPTGAGKTSVLDAVCFALYGSVPGARQEARKLRSDHAAPGVAPEVLLDFSAGDRRFKVIRSPQWERPAKRAGSATGTVTEQARTLLSELVQGEWVQKTARNDEAATEIQDLLGMSREQFTRVVMLPQGDFAAFLRADATSRAELLQRLFGTWRYEEIEQQLKSEADAAKAELSLAQADAELLRAQARSEAERCARLLGSEETGSAAPAEPGAAEQDKAEAGSAWISAVRTAVTDQLASLRLAQARKSTGFKEAEDLLHKLEARRARGLARLQLEAEEREHAVRQAASLPKRAMLESHRRAEGLKGYLDAFSSAEQGCRRTEAAGLSALLALHSAAAPAGLGDLVPEGIPAPQAPGMQLPDADSLAELEERTAKELSAAENALADAERAAELAALKTREEAREAKLRGEAAEAEDAAAAFREEQASLRSALPGLRSAAAETDAARRRIQDADSTLEVIQSYKVAHAAAVESAEHAAQARQTYQDARGQWQDLLQLRLDQAAAELAASLEPGRDCPVCGSTSHPAPAPLPEGGQFVSREEEAAARTASAAAEKQWEAARAAAEADASAAAALRAQGGESDPGEAKRAREAAEEDLRAAEQAAAGLTDAEDRLRAIEAELGQLEKTRSRLLQEAAQSQARAAAAAEESAELGRRGSGDLSDPAALSARLEQLESLRRRTASARTALQAARQSGSFQAEAAQALQDALSGTGFPDADAVRAALLPAAEAEELRAAFEALDAQAARLAMRREDEDALAQLDSEGLPEPMPDEEDVAEAAEAADAARQALSDAAVQIGLLEGSAGTLEDLAAQLAEAEAEMEPLHRRCSLLQSLSDTARGNGENNYRMALSTYVLAARLEQVAAAATERLAAMTGGRYSLVHDDSKSGNRKAGLGLHVIDDWTGVRRDTSTLSGGESFMASLALALGLADVVQQESGGTSMETLFVDEGFGSLDEEALEQVMDALEGLRDGGRVVGLVSHVSEMKQRISAQLQISRGRNGSTVSYRTVQALPA</sequence>
<evidence type="ECO:0000256" key="3">
    <source>
        <dbReference type="ARBA" id="ARBA00013368"/>
    </source>
</evidence>
<dbReference type="InterPro" id="IPR027417">
    <property type="entry name" value="P-loop_NTPase"/>
</dbReference>
<accession>A0ABN2PBQ6</accession>
<gene>
    <name evidence="7" type="ORF">GCM10009688_19840</name>
</gene>
<evidence type="ECO:0000256" key="4">
    <source>
        <dbReference type="SAM" id="Coils"/>
    </source>
</evidence>
<reference evidence="7 8" key="1">
    <citation type="journal article" date="2019" name="Int. J. Syst. Evol. Microbiol.">
        <title>The Global Catalogue of Microorganisms (GCM) 10K type strain sequencing project: providing services to taxonomists for standard genome sequencing and annotation.</title>
        <authorList>
            <consortium name="The Broad Institute Genomics Platform"/>
            <consortium name="The Broad Institute Genome Sequencing Center for Infectious Disease"/>
            <person name="Wu L."/>
            <person name="Ma J."/>
        </authorList>
    </citation>
    <scope>NUCLEOTIDE SEQUENCE [LARGE SCALE GENOMIC DNA]</scope>
    <source>
        <strain evidence="7 8">JCM 13316</strain>
    </source>
</reference>
<comment type="similarity">
    <text evidence="1">Belongs to the SMC family. SbcC subfamily.</text>
</comment>
<dbReference type="EMBL" id="BAAALV010000002">
    <property type="protein sequence ID" value="GAA1914909.1"/>
    <property type="molecule type" value="Genomic_DNA"/>
</dbReference>
<feature type="coiled-coil region" evidence="4">
    <location>
        <begin position="185"/>
        <end position="214"/>
    </location>
</feature>